<dbReference type="STRING" id="65393.PCC7424_1893"/>
<proteinExistence type="predicted"/>
<dbReference type="KEGG" id="cyc:PCC7424_1893"/>
<dbReference type="AlphaFoldDB" id="B7KDM3"/>
<feature type="domain" description="EAL" evidence="2">
    <location>
        <begin position="599"/>
        <end position="858"/>
    </location>
</feature>
<dbReference type="Gene3D" id="3.20.20.450">
    <property type="entry name" value="EAL domain"/>
    <property type="match status" value="1"/>
</dbReference>
<dbReference type="InterPro" id="IPR050706">
    <property type="entry name" value="Cyclic-di-GMP_PDE-like"/>
</dbReference>
<protein>
    <submittedName>
        <fullName evidence="4">Diguanylate cyclase/phosphodiesterase with Chase sensor</fullName>
    </submittedName>
</protein>
<dbReference type="Pfam" id="PF05226">
    <property type="entry name" value="CHASE2"/>
    <property type="match status" value="1"/>
</dbReference>
<dbReference type="PANTHER" id="PTHR33121">
    <property type="entry name" value="CYCLIC DI-GMP PHOSPHODIESTERASE PDEF"/>
    <property type="match status" value="1"/>
</dbReference>
<sequence>MKVKPLQKIQWLVSKMPFLPKKSSLETKAVLSQISFTFVASLAIAGLVIGVRQSKILQPVELDIYDQMVKLSPQLPADPRLLIIEITEDDIRKQNRWPLSDETINQLINTVQQYDPKVIGLDLFRDVPHPPGSDKLTQTLAADNIIAVKKLNDDGSSELKLHQGITDERAGFADIPIDFDNVLRRYLLYARVNEKPLYSFALRVSLKYLNNDHFPFKVHPEALQIGSTVFEDLKADSGSYQMEPEEVIGWQILLKYRSDDLEESGRNVARKISLTEVLQGKLEPSWVKDKIVLIGTTAPSEKDMFATPYSQGETINYFMPGVVIHAQMVSQILSTVLDQQQQFCFFPQWGEFLWIWGWCFIGGIVVWRFNSPQYFIGIGLMIISGLWGFGFLVFTQSGWIPVLPPILGLIATGGTVLIYKFVSNYYYDSLTYLPNRRFFVSQLQKMNKHQKADNSELTAVYFLDIDRFKVINEGLGHEAGDFVLLETAQRLQGQLNNKAQLARVGGDEFAIWLNSLVSIDEATEIANYLQQILNQPFFWKGQEIYTSVSIGIAFNRTGAKFNSEELLRDANIAMYQAKNSGKVHYEMFASGMREQVINRLQIETDLRRSIKQQEFQLFYQPIISLKTGKIAGVEALVRWKSVKRGFISPGEFIPIAEETGLIIPLGEWILQEACSQMRQWHQQFSQNPPLFISVNLSGRQFSQPNLVQQVQYILETINLERNTLKLEITESMMMNDVEAAIDLLRRLKDLGLRLSIDDFGTGYSNLSYLHRFPIDTLKIDQSFVRRMNSQESQDRYAQIVRTVIMLGHNLELDVIAEGIETEEQMHILKSLGCEYGQGYYFAKPLPSPEVTELLKKDPQWLTFKP</sequence>
<gene>
    <name evidence="4" type="ordered locus">PCC7424_1893</name>
</gene>
<evidence type="ECO:0000313" key="4">
    <source>
        <dbReference type="EMBL" id="ACK70325.1"/>
    </source>
</evidence>
<dbReference type="PROSITE" id="PS50883">
    <property type="entry name" value="EAL"/>
    <property type="match status" value="1"/>
</dbReference>
<dbReference type="EMBL" id="CP001291">
    <property type="protein sequence ID" value="ACK70325.1"/>
    <property type="molecule type" value="Genomic_DNA"/>
</dbReference>
<dbReference type="InterPro" id="IPR029787">
    <property type="entry name" value="Nucleotide_cyclase"/>
</dbReference>
<keyword evidence="1" id="KW-1133">Transmembrane helix</keyword>
<dbReference type="Gene3D" id="3.30.70.270">
    <property type="match status" value="1"/>
</dbReference>
<dbReference type="Pfam" id="PF00990">
    <property type="entry name" value="GGDEF"/>
    <property type="match status" value="1"/>
</dbReference>
<keyword evidence="5" id="KW-1185">Reference proteome</keyword>
<dbReference type="InterPro" id="IPR001633">
    <property type="entry name" value="EAL_dom"/>
</dbReference>
<dbReference type="PROSITE" id="PS50887">
    <property type="entry name" value="GGDEF"/>
    <property type="match status" value="1"/>
</dbReference>
<dbReference type="RefSeq" id="WP_012599268.1">
    <property type="nucleotide sequence ID" value="NC_011729.1"/>
</dbReference>
<dbReference type="FunFam" id="3.20.20.450:FF:000001">
    <property type="entry name" value="Cyclic di-GMP phosphodiesterase yahA"/>
    <property type="match status" value="1"/>
</dbReference>
<dbReference type="InterPro" id="IPR043128">
    <property type="entry name" value="Rev_trsase/Diguanyl_cyclase"/>
</dbReference>
<dbReference type="OrthoDB" id="425396at2"/>
<dbReference type="InterPro" id="IPR000160">
    <property type="entry name" value="GGDEF_dom"/>
</dbReference>
<dbReference type="SMART" id="SM00267">
    <property type="entry name" value="GGDEF"/>
    <property type="match status" value="1"/>
</dbReference>
<name>B7KDM3_GLOC7</name>
<dbReference type="InterPro" id="IPR035919">
    <property type="entry name" value="EAL_sf"/>
</dbReference>
<feature type="transmembrane region" description="Helical" evidence="1">
    <location>
        <begin position="406"/>
        <end position="427"/>
    </location>
</feature>
<dbReference type="PANTHER" id="PTHR33121:SF70">
    <property type="entry name" value="SIGNALING PROTEIN YKOW"/>
    <property type="match status" value="1"/>
</dbReference>
<dbReference type="NCBIfam" id="TIGR00254">
    <property type="entry name" value="GGDEF"/>
    <property type="match status" value="1"/>
</dbReference>
<evidence type="ECO:0000259" key="3">
    <source>
        <dbReference type="PROSITE" id="PS50887"/>
    </source>
</evidence>
<feature type="domain" description="GGDEF" evidence="3">
    <location>
        <begin position="456"/>
        <end position="590"/>
    </location>
</feature>
<dbReference type="InterPro" id="IPR007890">
    <property type="entry name" value="CHASE2"/>
</dbReference>
<keyword evidence="1" id="KW-0812">Transmembrane</keyword>
<accession>B7KDM3</accession>
<dbReference type="SMART" id="SM01080">
    <property type="entry name" value="CHASE2"/>
    <property type="match status" value="1"/>
</dbReference>
<dbReference type="SUPFAM" id="SSF55073">
    <property type="entry name" value="Nucleotide cyclase"/>
    <property type="match status" value="1"/>
</dbReference>
<evidence type="ECO:0000256" key="1">
    <source>
        <dbReference type="SAM" id="Phobius"/>
    </source>
</evidence>
<dbReference type="SMART" id="SM00052">
    <property type="entry name" value="EAL"/>
    <property type="match status" value="1"/>
</dbReference>
<feature type="transmembrane region" description="Helical" evidence="1">
    <location>
        <begin position="349"/>
        <end position="367"/>
    </location>
</feature>
<dbReference type="Proteomes" id="UP000002384">
    <property type="component" value="Chromosome"/>
</dbReference>
<dbReference type="eggNOG" id="COG4252">
    <property type="taxonomic scope" value="Bacteria"/>
</dbReference>
<dbReference type="SUPFAM" id="SSF141868">
    <property type="entry name" value="EAL domain-like"/>
    <property type="match status" value="1"/>
</dbReference>
<dbReference type="CDD" id="cd01948">
    <property type="entry name" value="EAL"/>
    <property type="match status" value="1"/>
</dbReference>
<dbReference type="Pfam" id="PF00563">
    <property type="entry name" value="EAL"/>
    <property type="match status" value="1"/>
</dbReference>
<feature type="transmembrane region" description="Helical" evidence="1">
    <location>
        <begin position="374"/>
        <end position="394"/>
    </location>
</feature>
<reference evidence="5" key="1">
    <citation type="journal article" date="2011" name="MBio">
        <title>Novel metabolic attributes of the genus Cyanothece, comprising a group of unicellular nitrogen-fixing Cyanobacteria.</title>
        <authorList>
            <person name="Bandyopadhyay A."/>
            <person name="Elvitigala T."/>
            <person name="Welsh E."/>
            <person name="Stockel J."/>
            <person name="Liberton M."/>
            <person name="Min H."/>
            <person name="Sherman L.A."/>
            <person name="Pakrasi H.B."/>
        </authorList>
    </citation>
    <scope>NUCLEOTIDE SEQUENCE [LARGE SCALE GENOMIC DNA]</scope>
    <source>
        <strain evidence="5">PCC 7424</strain>
    </source>
</reference>
<evidence type="ECO:0000313" key="5">
    <source>
        <dbReference type="Proteomes" id="UP000002384"/>
    </source>
</evidence>
<keyword evidence="1" id="KW-0472">Membrane</keyword>
<dbReference type="GO" id="GO:0071111">
    <property type="term" value="F:cyclic-guanylate-specific phosphodiesterase activity"/>
    <property type="evidence" value="ECO:0007669"/>
    <property type="project" value="InterPro"/>
</dbReference>
<dbReference type="CDD" id="cd01949">
    <property type="entry name" value="GGDEF"/>
    <property type="match status" value="1"/>
</dbReference>
<dbReference type="HOGENOM" id="CLU_000445_85_0_3"/>
<dbReference type="eggNOG" id="COG5001">
    <property type="taxonomic scope" value="Bacteria"/>
</dbReference>
<organism evidence="4 5">
    <name type="scientific">Gloeothece citriformis (strain PCC 7424)</name>
    <name type="common">Cyanothece sp. (strain PCC 7424)</name>
    <dbReference type="NCBI Taxonomy" id="65393"/>
    <lineage>
        <taxon>Bacteria</taxon>
        <taxon>Bacillati</taxon>
        <taxon>Cyanobacteriota</taxon>
        <taxon>Cyanophyceae</taxon>
        <taxon>Oscillatoriophycideae</taxon>
        <taxon>Chroococcales</taxon>
        <taxon>Aphanothecaceae</taxon>
        <taxon>Gloeothece</taxon>
        <taxon>Gloeothece citriformis</taxon>
    </lineage>
</organism>
<evidence type="ECO:0000259" key="2">
    <source>
        <dbReference type="PROSITE" id="PS50883"/>
    </source>
</evidence>